<dbReference type="RefSeq" id="WP_229768243.1">
    <property type="nucleotide sequence ID" value="NZ_AP018553.1"/>
</dbReference>
<gene>
    <name evidence="11" type="ORF">GCM10007116_17730</name>
    <name evidence="10" type="ORF">HS1genome_1754</name>
</gene>
<keyword evidence="5" id="KW-1278">Translocase</keyword>
<dbReference type="KEGG" id="sacd:HS1genome_1754"/>
<dbReference type="AlphaFoldDB" id="A0A348B5B3"/>
<keyword evidence="6 8" id="KW-1133">Transmembrane helix</keyword>
<feature type="transmembrane region" description="Helical" evidence="8">
    <location>
        <begin position="343"/>
        <end position="367"/>
    </location>
</feature>
<keyword evidence="7 8" id="KW-0472">Membrane</keyword>
<dbReference type="Pfam" id="PF00403">
    <property type="entry name" value="HMA"/>
    <property type="match status" value="1"/>
</dbReference>
<name>A0A348B5B3_9CREN</name>
<dbReference type="InterPro" id="IPR023214">
    <property type="entry name" value="HAD_sf"/>
</dbReference>
<keyword evidence="3 8" id="KW-0812">Transmembrane</keyword>
<evidence type="ECO:0000256" key="6">
    <source>
        <dbReference type="ARBA" id="ARBA00022989"/>
    </source>
</evidence>
<dbReference type="InterPro" id="IPR018303">
    <property type="entry name" value="ATPase_P-typ_P_site"/>
</dbReference>
<dbReference type="GO" id="GO:0016887">
    <property type="term" value="F:ATP hydrolysis activity"/>
    <property type="evidence" value="ECO:0007669"/>
    <property type="project" value="InterPro"/>
</dbReference>
<comment type="similarity">
    <text evidence="2">Belongs to the cation transport ATPase (P-type) (TC 3.A.3) family. Type IB subfamily.</text>
</comment>
<dbReference type="Proteomes" id="UP000276741">
    <property type="component" value="Chromosome"/>
</dbReference>
<dbReference type="InterPro" id="IPR008250">
    <property type="entry name" value="ATPase_P-typ_transduc_dom_A_sf"/>
</dbReference>
<dbReference type="PROSITE" id="PS00154">
    <property type="entry name" value="ATPASE_E1_E2"/>
    <property type="match status" value="1"/>
</dbReference>
<feature type="transmembrane region" description="Helical" evidence="8">
    <location>
        <begin position="138"/>
        <end position="157"/>
    </location>
</feature>
<dbReference type="PANTHER" id="PTHR43520">
    <property type="entry name" value="ATP7, ISOFORM B"/>
    <property type="match status" value="1"/>
</dbReference>
<keyword evidence="4" id="KW-0479">Metal-binding</keyword>
<dbReference type="FunFam" id="2.70.150.10:FF:000002">
    <property type="entry name" value="Copper-transporting ATPase 1, putative"/>
    <property type="match status" value="1"/>
</dbReference>
<dbReference type="InterPro" id="IPR059000">
    <property type="entry name" value="ATPase_P-type_domA"/>
</dbReference>
<organism evidence="10 12">
    <name type="scientific">Sulfodiicoccus acidiphilus</name>
    <dbReference type="NCBI Taxonomy" id="1670455"/>
    <lineage>
        <taxon>Archaea</taxon>
        <taxon>Thermoproteota</taxon>
        <taxon>Thermoprotei</taxon>
        <taxon>Sulfolobales</taxon>
        <taxon>Sulfolobaceae</taxon>
        <taxon>Sulfodiicoccus</taxon>
    </lineage>
</organism>
<dbReference type="EMBL" id="AP018553">
    <property type="protein sequence ID" value="BBD73365.1"/>
    <property type="molecule type" value="Genomic_DNA"/>
</dbReference>
<dbReference type="InterPro" id="IPR001757">
    <property type="entry name" value="P_typ_ATPase"/>
</dbReference>
<sequence>MACAFCASTIERGLAKVNGVKSAKVSLETGEVFVRHSPSVPPEVLRRELEGLGYYVFEGKRDSTHLLRDSRRRSLWSWVLTSISLLLTLPMMVKAYALPAYSFYINVAVVSISLFYIAFPIHRGALNALRRGILNEHVLYGVSGISAYVLGLLGLLYPGLREFLSISALLTSLHLTAGWMGAYLRYRVEQSLSKVVELRPPVAHLASGEDVPVTGLREGDVVMVKPGEKVPLDGVVIGGESEVSEAVITGESEPVLKRTGDAVIGGSTNGSGHLVVRVTTDYSGSFLSRILGIVDEAKRSKSPVSTFFERIVDRVWVPLVLSVSLLTLLGWGAYGAFTGGDPFAYLFRGVVSALLVSVIGYPCAIGFSSPAMGLSLFERYLRTGVILRDVGALERLGEVRTVVLDKTGTITYGQPVVRGFHGEDRALVYAYSLERFSAHR</sequence>
<dbReference type="SUPFAM" id="SSF55008">
    <property type="entry name" value="HMA, heavy metal-associated domain"/>
    <property type="match status" value="1"/>
</dbReference>
<reference evidence="12" key="2">
    <citation type="submission" date="2018-04" db="EMBL/GenBank/DDBJ databases">
        <title>Complete genome sequence of Sulfodiicoccus acidiphilus strain HS-1.</title>
        <authorList>
            <person name="Sakai H.D."/>
            <person name="Kurosawa N."/>
        </authorList>
    </citation>
    <scope>NUCLEOTIDE SEQUENCE [LARGE SCALE GENOMIC DNA]</scope>
    <source>
        <strain evidence="12">HS-1</strain>
    </source>
</reference>
<dbReference type="InterPro" id="IPR023299">
    <property type="entry name" value="ATPase_P-typ_cyto_dom_N"/>
</dbReference>
<evidence type="ECO:0000256" key="2">
    <source>
        <dbReference type="ARBA" id="ARBA00006024"/>
    </source>
</evidence>
<dbReference type="EMBL" id="BMQS01000018">
    <property type="protein sequence ID" value="GGU00949.1"/>
    <property type="molecule type" value="Genomic_DNA"/>
</dbReference>
<dbReference type="Pfam" id="PF00122">
    <property type="entry name" value="E1-E2_ATPase"/>
    <property type="match status" value="1"/>
</dbReference>
<dbReference type="GO" id="GO:0055070">
    <property type="term" value="P:copper ion homeostasis"/>
    <property type="evidence" value="ECO:0007669"/>
    <property type="project" value="TreeGrafter"/>
</dbReference>
<dbReference type="PROSITE" id="PS50846">
    <property type="entry name" value="HMA_2"/>
    <property type="match status" value="1"/>
</dbReference>
<dbReference type="GeneID" id="69060101"/>
<dbReference type="SUPFAM" id="SSF81653">
    <property type="entry name" value="Calcium ATPase, transduction domain A"/>
    <property type="match status" value="1"/>
</dbReference>
<reference evidence="10" key="3">
    <citation type="journal article" date="2019" name="BMC Res. Notes">
        <title>Complete genome sequence of the Sulfodiicoccus acidiphilus strain HS-1T, the first crenarchaeon that lacks polB3, isolated from an acidic hot spring in Ohwaku-dani, Hakone, Japan.</title>
        <authorList>
            <person name="Sakai H.D."/>
            <person name="Kurosawa N."/>
        </authorList>
    </citation>
    <scope>NUCLEOTIDE SEQUENCE</scope>
    <source>
        <strain evidence="10">HS-1</strain>
    </source>
</reference>
<dbReference type="Gene3D" id="3.40.50.1000">
    <property type="entry name" value="HAD superfamily/HAD-like"/>
    <property type="match status" value="1"/>
</dbReference>
<reference evidence="11" key="1">
    <citation type="journal article" date="2014" name="Int. J. Syst. Evol. Microbiol.">
        <title>Complete genome sequence of Corynebacterium casei LMG S-19264T (=DSM 44701T), isolated from a smear-ripened cheese.</title>
        <authorList>
            <consortium name="US DOE Joint Genome Institute (JGI-PGF)"/>
            <person name="Walter F."/>
            <person name="Albersmeier A."/>
            <person name="Kalinowski J."/>
            <person name="Ruckert C."/>
        </authorList>
    </citation>
    <scope>NUCLEOTIDE SEQUENCE</scope>
    <source>
        <strain evidence="11">JCM 31740</strain>
    </source>
</reference>
<evidence type="ECO:0000313" key="12">
    <source>
        <dbReference type="Proteomes" id="UP000276741"/>
    </source>
</evidence>
<dbReference type="Proteomes" id="UP000616143">
    <property type="component" value="Unassembled WGS sequence"/>
</dbReference>
<comment type="subcellular location">
    <subcellularLocation>
        <location evidence="1">Endomembrane system</location>
        <topology evidence="1">Multi-pass membrane protein</topology>
    </subcellularLocation>
</comment>
<evidence type="ECO:0000256" key="7">
    <source>
        <dbReference type="ARBA" id="ARBA00023136"/>
    </source>
</evidence>
<dbReference type="GO" id="GO:0012505">
    <property type="term" value="C:endomembrane system"/>
    <property type="evidence" value="ECO:0007669"/>
    <property type="project" value="UniProtKB-SubCell"/>
</dbReference>
<dbReference type="GO" id="GO:0016020">
    <property type="term" value="C:membrane"/>
    <property type="evidence" value="ECO:0007669"/>
    <property type="project" value="InterPro"/>
</dbReference>
<dbReference type="InterPro" id="IPR036163">
    <property type="entry name" value="HMA_dom_sf"/>
</dbReference>
<dbReference type="CDD" id="cd00371">
    <property type="entry name" value="HMA"/>
    <property type="match status" value="1"/>
</dbReference>
<feature type="transmembrane region" description="Helical" evidence="8">
    <location>
        <begin position="75"/>
        <end position="97"/>
    </location>
</feature>
<evidence type="ECO:0000256" key="5">
    <source>
        <dbReference type="ARBA" id="ARBA00022967"/>
    </source>
</evidence>
<feature type="transmembrane region" description="Helical" evidence="8">
    <location>
        <begin position="103"/>
        <end position="126"/>
    </location>
</feature>
<dbReference type="GO" id="GO:0043682">
    <property type="term" value="F:P-type divalent copper transporter activity"/>
    <property type="evidence" value="ECO:0007669"/>
    <property type="project" value="TreeGrafter"/>
</dbReference>
<evidence type="ECO:0000313" key="11">
    <source>
        <dbReference type="EMBL" id="GGU00949.1"/>
    </source>
</evidence>
<dbReference type="GO" id="GO:0005507">
    <property type="term" value="F:copper ion binding"/>
    <property type="evidence" value="ECO:0007669"/>
    <property type="project" value="TreeGrafter"/>
</dbReference>
<reference evidence="11" key="4">
    <citation type="submission" date="2020-09" db="EMBL/GenBank/DDBJ databases">
        <authorList>
            <person name="Sun Q."/>
            <person name="Ohkuma M."/>
        </authorList>
    </citation>
    <scope>NUCLEOTIDE SEQUENCE</scope>
    <source>
        <strain evidence="11">JCM 31740</strain>
    </source>
</reference>
<evidence type="ECO:0000313" key="10">
    <source>
        <dbReference type="EMBL" id="BBD73365.1"/>
    </source>
</evidence>
<accession>A0A348B5B3</accession>
<evidence type="ECO:0000259" key="9">
    <source>
        <dbReference type="PROSITE" id="PS50846"/>
    </source>
</evidence>
<feature type="domain" description="HMA" evidence="9">
    <location>
        <begin position="1"/>
        <end position="57"/>
    </location>
</feature>
<evidence type="ECO:0000256" key="3">
    <source>
        <dbReference type="ARBA" id="ARBA00022692"/>
    </source>
</evidence>
<evidence type="ECO:0000256" key="1">
    <source>
        <dbReference type="ARBA" id="ARBA00004127"/>
    </source>
</evidence>
<evidence type="ECO:0000256" key="8">
    <source>
        <dbReference type="SAM" id="Phobius"/>
    </source>
</evidence>
<dbReference type="InterPro" id="IPR006121">
    <property type="entry name" value="HMA_dom"/>
</dbReference>
<dbReference type="Gene3D" id="3.40.1110.10">
    <property type="entry name" value="Calcium-transporting ATPase, cytoplasmic domain N"/>
    <property type="match status" value="1"/>
</dbReference>
<proteinExistence type="inferred from homology"/>
<evidence type="ECO:0000256" key="4">
    <source>
        <dbReference type="ARBA" id="ARBA00022723"/>
    </source>
</evidence>
<feature type="transmembrane region" description="Helical" evidence="8">
    <location>
        <begin position="163"/>
        <end position="184"/>
    </location>
</feature>
<keyword evidence="12" id="KW-1185">Reference proteome</keyword>
<feature type="transmembrane region" description="Helical" evidence="8">
    <location>
        <begin position="315"/>
        <end position="337"/>
    </location>
</feature>
<dbReference type="GO" id="GO:0005524">
    <property type="term" value="F:ATP binding"/>
    <property type="evidence" value="ECO:0007669"/>
    <property type="project" value="InterPro"/>
</dbReference>
<dbReference type="Gene3D" id="3.30.70.100">
    <property type="match status" value="1"/>
</dbReference>
<dbReference type="Gene3D" id="2.70.150.10">
    <property type="entry name" value="Calcium-transporting ATPase, cytoplasmic transduction domain A"/>
    <property type="match status" value="1"/>
</dbReference>
<dbReference type="NCBIfam" id="TIGR01494">
    <property type="entry name" value="ATPase_P-type"/>
    <property type="match status" value="1"/>
</dbReference>
<protein>
    <recommendedName>
        <fullName evidence="9">HMA domain-containing protein</fullName>
    </recommendedName>
</protein>
<dbReference type="PANTHER" id="PTHR43520:SF8">
    <property type="entry name" value="P-TYPE CU(+) TRANSPORTER"/>
    <property type="match status" value="1"/>
</dbReference>